<protein>
    <submittedName>
        <fullName evidence="2">Uncharacterized protein</fullName>
    </submittedName>
</protein>
<reference evidence="2 3" key="1">
    <citation type="submission" date="2020-01" db="EMBL/GenBank/DDBJ databases">
        <title>Paenibacillus soybeanensis sp. nov. isolated from the nodules of soybean (Glycine max(L.) Merr).</title>
        <authorList>
            <person name="Wang H."/>
        </authorList>
    </citation>
    <scope>NUCLEOTIDE SEQUENCE [LARGE SCALE GENOMIC DNA]</scope>
    <source>
        <strain evidence="2 3">DSM 23054</strain>
    </source>
</reference>
<evidence type="ECO:0000313" key="3">
    <source>
        <dbReference type="Proteomes" id="UP000558113"/>
    </source>
</evidence>
<dbReference type="AlphaFoldDB" id="A0A7X4YLV6"/>
<sequence>MTDFAFFMFFSTLEGISLYTLALYCFRVNFERYFWHSILIIELINYQNYLTRHFNVEDAFAVAPIVNLVITMLFFKTIVRVPLIWSIFMTLTGFAFFMAIQTIIVYSVFGGVSHMQDKEIYGYFVQLLTGAICYGGSRFLYLKGYGFTFDLEKLRLWGEGMIVTLLIVILIVGFIYLIFQQNLFWNLVGSLAGLFIFLYYSVRREKTHGL</sequence>
<proteinExistence type="predicted"/>
<gene>
    <name evidence="2" type="ORF">GT003_02395</name>
</gene>
<feature type="transmembrane region" description="Helical" evidence="1">
    <location>
        <begin position="6"/>
        <end position="26"/>
    </location>
</feature>
<organism evidence="2 3">
    <name type="scientific">Paenibacillus sacheonensis</name>
    <dbReference type="NCBI Taxonomy" id="742054"/>
    <lineage>
        <taxon>Bacteria</taxon>
        <taxon>Bacillati</taxon>
        <taxon>Bacillota</taxon>
        <taxon>Bacilli</taxon>
        <taxon>Bacillales</taxon>
        <taxon>Paenibacillaceae</taxon>
        <taxon>Paenibacillus</taxon>
    </lineage>
</organism>
<keyword evidence="3" id="KW-1185">Reference proteome</keyword>
<dbReference type="EMBL" id="JAAAMU010000001">
    <property type="protein sequence ID" value="NBC67839.1"/>
    <property type="molecule type" value="Genomic_DNA"/>
</dbReference>
<evidence type="ECO:0000256" key="1">
    <source>
        <dbReference type="SAM" id="Phobius"/>
    </source>
</evidence>
<comment type="caution">
    <text evidence="2">The sequence shown here is derived from an EMBL/GenBank/DDBJ whole genome shotgun (WGS) entry which is preliminary data.</text>
</comment>
<feature type="transmembrane region" description="Helical" evidence="1">
    <location>
        <begin position="121"/>
        <end position="142"/>
    </location>
</feature>
<evidence type="ECO:0000313" key="2">
    <source>
        <dbReference type="EMBL" id="NBC67839.1"/>
    </source>
</evidence>
<keyword evidence="1" id="KW-0812">Transmembrane</keyword>
<feature type="transmembrane region" description="Helical" evidence="1">
    <location>
        <begin position="87"/>
        <end position="109"/>
    </location>
</feature>
<dbReference type="OrthoDB" id="2678566at2"/>
<dbReference type="RefSeq" id="WP_161693990.1">
    <property type="nucleotide sequence ID" value="NZ_JAAAMU010000001.1"/>
</dbReference>
<accession>A0A7X4YLV6</accession>
<keyword evidence="1" id="KW-1133">Transmembrane helix</keyword>
<feature type="transmembrane region" description="Helical" evidence="1">
    <location>
        <begin position="183"/>
        <end position="202"/>
    </location>
</feature>
<feature type="transmembrane region" description="Helical" evidence="1">
    <location>
        <begin position="56"/>
        <end position="75"/>
    </location>
</feature>
<dbReference type="Proteomes" id="UP000558113">
    <property type="component" value="Unassembled WGS sequence"/>
</dbReference>
<feature type="transmembrane region" description="Helical" evidence="1">
    <location>
        <begin position="33"/>
        <end position="50"/>
    </location>
</feature>
<keyword evidence="1" id="KW-0472">Membrane</keyword>
<name>A0A7X4YLV6_9BACL</name>
<feature type="transmembrane region" description="Helical" evidence="1">
    <location>
        <begin position="154"/>
        <end position="177"/>
    </location>
</feature>